<sequence>MSFLSRADHSLSSPSRLHPRTLSALTPFFVLVYTVFHSLYCTVLMMSNRARSIFRLSLRRFLKVHE</sequence>
<protein>
    <recommendedName>
        <fullName evidence="4">Transmembrane protein</fullName>
    </recommendedName>
</protein>
<dbReference type="Proteomes" id="UP001627154">
    <property type="component" value="Unassembled WGS sequence"/>
</dbReference>
<dbReference type="EMBL" id="JBJJXI010000034">
    <property type="protein sequence ID" value="KAL3402589.1"/>
    <property type="molecule type" value="Genomic_DNA"/>
</dbReference>
<feature type="transmembrane region" description="Helical" evidence="1">
    <location>
        <begin position="24"/>
        <end position="46"/>
    </location>
</feature>
<dbReference type="AlphaFoldDB" id="A0ABD2XCB4"/>
<evidence type="ECO:0000313" key="2">
    <source>
        <dbReference type="EMBL" id="KAL3402589.1"/>
    </source>
</evidence>
<comment type="caution">
    <text evidence="2">The sequence shown here is derived from an EMBL/GenBank/DDBJ whole genome shotgun (WGS) entry which is preliminary data.</text>
</comment>
<keyword evidence="1" id="KW-0472">Membrane</keyword>
<gene>
    <name evidence="2" type="ORF">TKK_004523</name>
</gene>
<keyword evidence="3" id="KW-1185">Reference proteome</keyword>
<keyword evidence="1" id="KW-0812">Transmembrane</keyword>
<evidence type="ECO:0000256" key="1">
    <source>
        <dbReference type="SAM" id="Phobius"/>
    </source>
</evidence>
<keyword evidence="1" id="KW-1133">Transmembrane helix</keyword>
<evidence type="ECO:0000313" key="3">
    <source>
        <dbReference type="Proteomes" id="UP001627154"/>
    </source>
</evidence>
<organism evidence="2 3">
    <name type="scientific">Trichogramma kaykai</name>
    <dbReference type="NCBI Taxonomy" id="54128"/>
    <lineage>
        <taxon>Eukaryota</taxon>
        <taxon>Metazoa</taxon>
        <taxon>Ecdysozoa</taxon>
        <taxon>Arthropoda</taxon>
        <taxon>Hexapoda</taxon>
        <taxon>Insecta</taxon>
        <taxon>Pterygota</taxon>
        <taxon>Neoptera</taxon>
        <taxon>Endopterygota</taxon>
        <taxon>Hymenoptera</taxon>
        <taxon>Apocrita</taxon>
        <taxon>Proctotrupomorpha</taxon>
        <taxon>Chalcidoidea</taxon>
        <taxon>Trichogrammatidae</taxon>
        <taxon>Trichogramma</taxon>
    </lineage>
</organism>
<name>A0ABD2XCB4_9HYME</name>
<accession>A0ABD2XCB4</accession>
<evidence type="ECO:0008006" key="4">
    <source>
        <dbReference type="Google" id="ProtNLM"/>
    </source>
</evidence>
<proteinExistence type="predicted"/>
<reference evidence="2 3" key="1">
    <citation type="journal article" date="2024" name="bioRxiv">
        <title>A reference genome for Trichogramma kaykai: A tiny desert-dwelling parasitoid wasp with competing sex-ratio distorters.</title>
        <authorList>
            <person name="Culotta J."/>
            <person name="Lindsey A.R."/>
        </authorList>
    </citation>
    <scope>NUCLEOTIDE SEQUENCE [LARGE SCALE GENOMIC DNA]</scope>
    <source>
        <strain evidence="2 3">KSX58</strain>
    </source>
</reference>